<evidence type="ECO:0000313" key="3">
    <source>
        <dbReference type="Proteomes" id="UP000299102"/>
    </source>
</evidence>
<keyword evidence="1" id="KW-1133">Transmembrane helix</keyword>
<accession>A0A4C1TUE4</accession>
<keyword evidence="1" id="KW-0472">Membrane</keyword>
<proteinExistence type="predicted"/>
<dbReference type="AlphaFoldDB" id="A0A4C1TUE4"/>
<evidence type="ECO:0000313" key="2">
    <source>
        <dbReference type="EMBL" id="GBP17627.1"/>
    </source>
</evidence>
<dbReference type="Proteomes" id="UP000299102">
    <property type="component" value="Unassembled WGS sequence"/>
</dbReference>
<sequence>MRIQSAVACKASNCSRHVKPWVLNIVTVLVTAFGSSLHLPLVHQLRPDDLRSKHIDSMKIDCGRIFLYDFIMNSPHIAVCFGVLLLLPPSYCQTETEIPTTTIATKSPPLTSTATSSPSSVAWEKAHKAEVQQAVQRALQYLVQHRQPDWGWGNETHHVMLTLQLANNTGKEIEQQSLEMQLSAKQMEIEILLMMSK</sequence>
<evidence type="ECO:0000256" key="1">
    <source>
        <dbReference type="SAM" id="Phobius"/>
    </source>
</evidence>
<keyword evidence="1" id="KW-0812">Transmembrane</keyword>
<keyword evidence="3" id="KW-1185">Reference proteome</keyword>
<reference evidence="2 3" key="1">
    <citation type="journal article" date="2019" name="Commun. Biol.">
        <title>The bagworm genome reveals a unique fibroin gene that provides high tensile strength.</title>
        <authorList>
            <person name="Kono N."/>
            <person name="Nakamura H."/>
            <person name="Ohtoshi R."/>
            <person name="Tomita M."/>
            <person name="Numata K."/>
            <person name="Arakawa K."/>
        </authorList>
    </citation>
    <scope>NUCLEOTIDE SEQUENCE [LARGE SCALE GENOMIC DNA]</scope>
</reference>
<gene>
    <name evidence="2" type="ORF">EVAR_8626_1</name>
</gene>
<comment type="caution">
    <text evidence="2">The sequence shown here is derived from an EMBL/GenBank/DDBJ whole genome shotgun (WGS) entry which is preliminary data.</text>
</comment>
<feature type="transmembrane region" description="Helical" evidence="1">
    <location>
        <begin position="21"/>
        <end position="45"/>
    </location>
</feature>
<name>A0A4C1TUE4_EUMVA</name>
<dbReference type="EMBL" id="BGZK01000089">
    <property type="protein sequence ID" value="GBP17627.1"/>
    <property type="molecule type" value="Genomic_DNA"/>
</dbReference>
<protein>
    <submittedName>
        <fullName evidence="2">Uncharacterized protein CG3556</fullName>
    </submittedName>
</protein>
<feature type="transmembrane region" description="Helical" evidence="1">
    <location>
        <begin position="65"/>
        <end position="87"/>
    </location>
</feature>
<dbReference type="OrthoDB" id="6343110at2759"/>
<organism evidence="2 3">
    <name type="scientific">Eumeta variegata</name>
    <name type="common">Bagworm moth</name>
    <name type="synonym">Eumeta japonica</name>
    <dbReference type="NCBI Taxonomy" id="151549"/>
    <lineage>
        <taxon>Eukaryota</taxon>
        <taxon>Metazoa</taxon>
        <taxon>Ecdysozoa</taxon>
        <taxon>Arthropoda</taxon>
        <taxon>Hexapoda</taxon>
        <taxon>Insecta</taxon>
        <taxon>Pterygota</taxon>
        <taxon>Neoptera</taxon>
        <taxon>Endopterygota</taxon>
        <taxon>Lepidoptera</taxon>
        <taxon>Glossata</taxon>
        <taxon>Ditrysia</taxon>
        <taxon>Tineoidea</taxon>
        <taxon>Psychidae</taxon>
        <taxon>Oiketicinae</taxon>
        <taxon>Eumeta</taxon>
    </lineage>
</organism>